<evidence type="ECO:0000256" key="2">
    <source>
        <dbReference type="SAM" id="MobiDB-lite"/>
    </source>
</evidence>
<dbReference type="AlphaFoldDB" id="A0A2Z7AMF2"/>
<evidence type="ECO:0000259" key="4">
    <source>
        <dbReference type="PROSITE" id="PS50089"/>
    </source>
</evidence>
<protein>
    <submittedName>
        <fullName evidence="5">RING/U-box superfamily protein isoform 1</fullName>
    </submittedName>
</protein>
<dbReference type="Pfam" id="PF13639">
    <property type="entry name" value="zf-RING_2"/>
    <property type="match status" value="1"/>
</dbReference>
<keyword evidence="1" id="KW-0863">Zinc-finger</keyword>
<organism evidence="5 6">
    <name type="scientific">Dorcoceras hygrometricum</name>
    <dbReference type="NCBI Taxonomy" id="472368"/>
    <lineage>
        <taxon>Eukaryota</taxon>
        <taxon>Viridiplantae</taxon>
        <taxon>Streptophyta</taxon>
        <taxon>Embryophyta</taxon>
        <taxon>Tracheophyta</taxon>
        <taxon>Spermatophyta</taxon>
        <taxon>Magnoliopsida</taxon>
        <taxon>eudicotyledons</taxon>
        <taxon>Gunneridae</taxon>
        <taxon>Pentapetalae</taxon>
        <taxon>asterids</taxon>
        <taxon>lamiids</taxon>
        <taxon>Lamiales</taxon>
        <taxon>Gesneriaceae</taxon>
        <taxon>Didymocarpoideae</taxon>
        <taxon>Trichosporeae</taxon>
        <taxon>Loxocarpinae</taxon>
        <taxon>Dorcoceras</taxon>
    </lineage>
</organism>
<reference evidence="5 6" key="1">
    <citation type="journal article" date="2015" name="Proc. Natl. Acad. Sci. U.S.A.">
        <title>The resurrection genome of Boea hygrometrica: A blueprint for survival of dehydration.</title>
        <authorList>
            <person name="Xiao L."/>
            <person name="Yang G."/>
            <person name="Zhang L."/>
            <person name="Yang X."/>
            <person name="Zhao S."/>
            <person name="Ji Z."/>
            <person name="Zhou Q."/>
            <person name="Hu M."/>
            <person name="Wang Y."/>
            <person name="Chen M."/>
            <person name="Xu Y."/>
            <person name="Jin H."/>
            <person name="Xiao X."/>
            <person name="Hu G."/>
            <person name="Bao F."/>
            <person name="Hu Y."/>
            <person name="Wan P."/>
            <person name="Li L."/>
            <person name="Deng X."/>
            <person name="Kuang T."/>
            <person name="Xiang C."/>
            <person name="Zhu J.K."/>
            <person name="Oliver M.J."/>
            <person name="He Y."/>
        </authorList>
    </citation>
    <scope>NUCLEOTIDE SEQUENCE [LARGE SCALE GENOMIC DNA]</scope>
    <source>
        <strain evidence="6">cv. XS01</strain>
    </source>
</reference>
<feature type="transmembrane region" description="Helical" evidence="3">
    <location>
        <begin position="6"/>
        <end position="31"/>
    </location>
</feature>
<dbReference type="InterPro" id="IPR001841">
    <property type="entry name" value="Znf_RING"/>
</dbReference>
<dbReference type="PANTHER" id="PTHR47035">
    <property type="entry name" value="OS11G0150450 PROTEIN"/>
    <property type="match status" value="1"/>
</dbReference>
<dbReference type="PANTHER" id="PTHR47035:SF3">
    <property type="entry name" value="OS11G0150450 PROTEIN"/>
    <property type="match status" value="1"/>
</dbReference>
<evidence type="ECO:0000256" key="1">
    <source>
        <dbReference type="PROSITE-ProRule" id="PRU00175"/>
    </source>
</evidence>
<dbReference type="OrthoDB" id="8062037at2759"/>
<evidence type="ECO:0000313" key="5">
    <source>
        <dbReference type="EMBL" id="KZV22568.1"/>
    </source>
</evidence>
<feature type="region of interest" description="Disordered" evidence="2">
    <location>
        <begin position="199"/>
        <end position="220"/>
    </location>
</feature>
<dbReference type="SUPFAM" id="SSF57850">
    <property type="entry name" value="RING/U-box"/>
    <property type="match status" value="1"/>
</dbReference>
<keyword evidence="3" id="KW-0472">Membrane</keyword>
<evidence type="ECO:0000313" key="6">
    <source>
        <dbReference type="Proteomes" id="UP000250235"/>
    </source>
</evidence>
<accession>A0A2Z7AMF2</accession>
<name>A0A2Z7AMF2_9LAMI</name>
<dbReference type="SMART" id="SM00184">
    <property type="entry name" value="RING"/>
    <property type="match status" value="1"/>
</dbReference>
<keyword evidence="1" id="KW-0862">Zinc</keyword>
<evidence type="ECO:0000256" key="3">
    <source>
        <dbReference type="SAM" id="Phobius"/>
    </source>
</evidence>
<dbReference type="Proteomes" id="UP000250235">
    <property type="component" value="Unassembled WGS sequence"/>
</dbReference>
<dbReference type="Gene3D" id="3.30.40.10">
    <property type="entry name" value="Zinc/RING finger domain, C3HC4 (zinc finger)"/>
    <property type="match status" value="1"/>
</dbReference>
<dbReference type="InterPro" id="IPR053070">
    <property type="entry name" value="RING-type_E3_ubiquitin-ligase"/>
</dbReference>
<gene>
    <name evidence="5" type="ORF">F511_02585</name>
</gene>
<dbReference type="PROSITE" id="PS50089">
    <property type="entry name" value="ZF_RING_2"/>
    <property type="match status" value="1"/>
</dbReference>
<proteinExistence type="predicted"/>
<keyword evidence="6" id="KW-1185">Reference proteome</keyword>
<keyword evidence="1" id="KW-0479">Metal-binding</keyword>
<keyword evidence="3" id="KW-1133">Transmembrane helix</keyword>
<feature type="domain" description="RING-type" evidence="4">
    <location>
        <begin position="87"/>
        <end position="129"/>
    </location>
</feature>
<dbReference type="InterPro" id="IPR013083">
    <property type="entry name" value="Znf_RING/FYVE/PHD"/>
</dbReference>
<sequence>MISSGINLVMTVIGFAVSTLFIVFVCTRLIWARIQLSVSRRSFSRALRSDNSTLEHGLHGLEPMVVSNFPTKKYRDLCFSSKENTQCIVCLSEYLDEDTLCILPLCGHSFHATCIDIWLHRHFTCPVCRISLRELPERRWCMQPMFSSAVRSHYTMQSINSHYCHCMLSGQLRSSRSHENQVMDTIEEAHCDNEGVQANARASDQGAIDRKLGSPSDQCS</sequence>
<keyword evidence="3" id="KW-0812">Transmembrane</keyword>
<dbReference type="GO" id="GO:0008270">
    <property type="term" value="F:zinc ion binding"/>
    <property type="evidence" value="ECO:0007669"/>
    <property type="project" value="UniProtKB-KW"/>
</dbReference>
<dbReference type="EMBL" id="KV014357">
    <property type="protein sequence ID" value="KZV22568.1"/>
    <property type="molecule type" value="Genomic_DNA"/>
</dbReference>